<proteinExistence type="predicted"/>
<protein>
    <recommendedName>
        <fullName evidence="4">DUF4181 domain-containing protein</fullName>
    </recommendedName>
</protein>
<comment type="caution">
    <text evidence="2">The sequence shown here is derived from an EMBL/GenBank/DDBJ whole genome shotgun (WGS) entry which is preliminary data.</text>
</comment>
<gene>
    <name evidence="2" type="ORF">MKY91_07360</name>
</gene>
<keyword evidence="1" id="KW-0812">Transmembrane</keyword>
<keyword evidence="3" id="KW-1185">Reference proteome</keyword>
<sequence>MNQWRKRDLIIRLVVGIPLITILIIYSSYADENSFPVAYITSFGLSIMFIAIGINSWMHEKYTRAKWELGSGSFLLLFLLIFVFLV</sequence>
<feature type="transmembrane region" description="Helical" evidence="1">
    <location>
        <begin position="35"/>
        <end position="55"/>
    </location>
</feature>
<name>A0ABU9VH53_9BACI</name>
<evidence type="ECO:0000313" key="3">
    <source>
        <dbReference type="Proteomes" id="UP001418796"/>
    </source>
</evidence>
<keyword evidence="1" id="KW-0472">Membrane</keyword>
<dbReference type="Proteomes" id="UP001418796">
    <property type="component" value="Unassembled WGS sequence"/>
</dbReference>
<accession>A0ABU9VH53</accession>
<feature type="transmembrane region" description="Helical" evidence="1">
    <location>
        <begin position="67"/>
        <end position="85"/>
    </location>
</feature>
<evidence type="ECO:0000256" key="1">
    <source>
        <dbReference type="SAM" id="Phobius"/>
    </source>
</evidence>
<evidence type="ECO:0008006" key="4">
    <source>
        <dbReference type="Google" id="ProtNLM"/>
    </source>
</evidence>
<keyword evidence="1" id="KW-1133">Transmembrane helix</keyword>
<evidence type="ECO:0000313" key="2">
    <source>
        <dbReference type="EMBL" id="MEN0642960.1"/>
    </source>
</evidence>
<feature type="transmembrane region" description="Helical" evidence="1">
    <location>
        <begin position="9"/>
        <end position="29"/>
    </location>
</feature>
<dbReference type="RefSeq" id="WP_343129975.1">
    <property type="nucleotide sequence ID" value="NZ_JBCITK010000001.1"/>
</dbReference>
<reference evidence="2 3" key="1">
    <citation type="submission" date="2024-03" db="EMBL/GenBank/DDBJ databases">
        <title>Bacilli Hybrid Assemblies.</title>
        <authorList>
            <person name="Kovac J."/>
        </authorList>
    </citation>
    <scope>NUCLEOTIDE SEQUENCE [LARGE SCALE GENOMIC DNA]</scope>
    <source>
        <strain evidence="2 3">FSL R7-0666</strain>
    </source>
</reference>
<organism evidence="2 3">
    <name type="scientific">Alkalicoccobacillus gibsonii</name>
    <dbReference type="NCBI Taxonomy" id="79881"/>
    <lineage>
        <taxon>Bacteria</taxon>
        <taxon>Bacillati</taxon>
        <taxon>Bacillota</taxon>
        <taxon>Bacilli</taxon>
        <taxon>Bacillales</taxon>
        <taxon>Bacillaceae</taxon>
        <taxon>Alkalicoccobacillus</taxon>
    </lineage>
</organism>
<dbReference type="EMBL" id="JBCITK010000001">
    <property type="protein sequence ID" value="MEN0642960.1"/>
    <property type="molecule type" value="Genomic_DNA"/>
</dbReference>